<feature type="compositionally biased region" description="Low complexity" evidence="1">
    <location>
        <begin position="1"/>
        <end position="11"/>
    </location>
</feature>
<proteinExistence type="predicted"/>
<dbReference type="Proteomes" id="UP000001876">
    <property type="component" value="Unassembled WGS sequence"/>
</dbReference>
<feature type="compositionally biased region" description="Low complexity" evidence="1">
    <location>
        <begin position="76"/>
        <end position="97"/>
    </location>
</feature>
<protein>
    <submittedName>
        <fullName evidence="2">Predicted protein</fullName>
    </submittedName>
</protein>
<reference evidence="2 3" key="1">
    <citation type="journal article" date="2009" name="Science">
        <title>Green evolution and dynamic adaptations revealed by genomes of the marine picoeukaryotes Micromonas.</title>
        <authorList>
            <person name="Worden A.Z."/>
            <person name="Lee J.H."/>
            <person name="Mock T."/>
            <person name="Rouze P."/>
            <person name="Simmons M.P."/>
            <person name="Aerts A.L."/>
            <person name="Allen A.E."/>
            <person name="Cuvelier M.L."/>
            <person name="Derelle E."/>
            <person name="Everett M.V."/>
            <person name="Foulon E."/>
            <person name="Grimwood J."/>
            <person name="Gundlach H."/>
            <person name="Henrissat B."/>
            <person name="Napoli C."/>
            <person name="McDonald S.M."/>
            <person name="Parker M.S."/>
            <person name="Rombauts S."/>
            <person name="Salamov A."/>
            <person name="Von Dassow P."/>
            <person name="Badger J.H."/>
            <person name="Coutinho P.M."/>
            <person name="Demir E."/>
            <person name="Dubchak I."/>
            <person name="Gentemann C."/>
            <person name="Eikrem W."/>
            <person name="Gready J.E."/>
            <person name="John U."/>
            <person name="Lanier W."/>
            <person name="Lindquist E.A."/>
            <person name="Lucas S."/>
            <person name="Mayer K.F."/>
            <person name="Moreau H."/>
            <person name="Not F."/>
            <person name="Otillar R."/>
            <person name="Panaud O."/>
            <person name="Pangilinan J."/>
            <person name="Paulsen I."/>
            <person name="Piegu B."/>
            <person name="Poliakov A."/>
            <person name="Robbens S."/>
            <person name="Schmutz J."/>
            <person name="Toulza E."/>
            <person name="Wyss T."/>
            <person name="Zelensky A."/>
            <person name="Zhou K."/>
            <person name="Armbrust E.V."/>
            <person name="Bhattacharya D."/>
            <person name="Goodenough U.W."/>
            <person name="Van de Peer Y."/>
            <person name="Grigoriev I.V."/>
        </authorList>
    </citation>
    <scope>NUCLEOTIDE SEQUENCE [LARGE SCALE GENOMIC DNA]</scope>
    <source>
        <strain evidence="2 3">CCMP1545</strain>
    </source>
</reference>
<feature type="compositionally biased region" description="Low complexity" evidence="1">
    <location>
        <begin position="167"/>
        <end position="181"/>
    </location>
</feature>
<sequence length="337" mass="35500">MGCAASAAATALPPPPPPRADRVDAETSREPPPRADRVDAETSREPPPSTPCGGPPPPPSSSRLFDAIRRSRRSSSDASASSSRASSSSSSPAISRIGRGRGRFGDSPMTHVRDDAYYASRLAHRARRRRLDHDDDIDWRDDDDGGGGGEEGGAIERATKTKNADRGGITSASSSSSYSPRGGDGIAPAWRASDCVALAEVKAHHGKDAEALVLLGRALDALRVEKGDAHDDTLACAKRVATALRKVADASSRAELEDVVVFAHDALVARHGAKDARTLSAAHDVGVVMRESGRTRDAIAWFKTCVEGRAEVLGDAHPLTLRCVLSHTGSHTTASVW</sequence>
<dbReference type="Gene3D" id="1.25.40.10">
    <property type="entry name" value="Tetratricopeptide repeat domain"/>
    <property type="match status" value="1"/>
</dbReference>
<dbReference type="OrthoDB" id="1658288at2759"/>
<dbReference type="KEGG" id="mpp:MICPUCDRAFT_52545"/>
<name>C1N4G2_MICPC</name>
<evidence type="ECO:0000313" key="2">
    <source>
        <dbReference type="EMBL" id="EEH52933.1"/>
    </source>
</evidence>
<feature type="region of interest" description="Disordered" evidence="1">
    <location>
        <begin position="135"/>
        <end position="182"/>
    </location>
</feature>
<dbReference type="InterPro" id="IPR011990">
    <property type="entry name" value="TPR-like_helical_dom_sf"/>
</dbReference>
<evidence type="ECO:0000256" key="1">
    <source>
        <dbReference type="SAM" id="MobiDB-lite"/>
    </source>
</evidence>
<feature type="compositionally biased region" description="Pro residues" evidence="1">
    <location>
        <begin position="45"/>
        <end position="60"/>
    </location>
</feature>
<dbReference type="EMBL" id="GG663747">
    <property type="protein sequence ID" value="EEH52933.1"/>
    <property type="molecule type" value="Genomic_DNA"/>
</dbReference>
<dbReference type="Pfam" id="PF13374">
    <property type="entry name" value="TPR_10"/>
    <property type="match status" value="1"/>
</dbReference>
<dbReference type="GeneID" id="9688224"/>
<dbReference type="RefSeq" id="XP_003062994.1">
    <property type="nucleotide sequence ID" value="XM_003062948.1"/>
</dbReference>
<feature type="region of interest" description="Disordered" evidence="1">
    <location>
        <begin position="1"/>
        <end position="110"/>
    </location>
</feature>
<keyword evidence="3" id="KW-1185">Reference proteome</keyword>
<feature type="compositionally biased region" description="Basic and acidic residues" evidence="1">
    <location>
        <begin position="19"/>
        <end position="44"/>
    </location>
</feature>
<dbReference type="AlphaFoldDB" id="C1N4G2"/>
<evidence type="ECO:0000313" key="3">
    <source>
        <dbReference type="Proteomes" id="UP000001876"/>
    </source>
</evidence>
<feature type="compositionally biased region" description="Acidic residues" evidence="1">
    <location>
        <begin position="135"/>
        <end position="145"/>
    </location>
</feature>
<accession>C1N4G2</accession>
<gene>
    <name evidence="2" type="ORF">MICPUCDRAFT_52545</name>
</gene>
<organism evidence="3">
    <name type="scientific">Micromonas pusilla (strain CCMP1545)</name>
    <name type="common">Picoplanktonic green alga</name>
    <dbReference type="NCBI Taxonomy" id="564608"/>
    <lineage>
        <taxon>Eukaryota</taxon>
        <taxon>Viridiplantae</taxon>
        <taxon>Chlorophyta</taxon>
        <taxon>Mamiellophyceae</taxon>
        <taxon>Mamiellales</taxon>
        <taxon>Mamiellaceae</taxon>
        <taxon>Micromonas</taxon>
    </lineage>
</organism>